<sequence>MKYINLFKTTAEYEQAGELSRPQLALIKDQMKIHSLSVLPPAPEGPKDNEIWYKTVNNEPWPVKEVMDMLLPELGDMPVNNVISNTYNAEKGYYILECEKPITVIGINANMETEEFYEAGPFFYIYSEELNTINELILPECVETFGTYALMAELEDSALTELTIPTAVMEFQESSIMMIGLELKYKGTKNSWTGINRHDGSIVIGFDPETGEPCGTIECSDDEIDIYAQPTEVVYSADGKILMKCPIDYSEPIIVNEGTLKIANSAFMNCGSLTSVALNEGLETIGEQAFMQSGISSINIPNSVTEIGQMSFAISALSEITLSNNLKSIEYGTLAANGISEITIPASVTYIDSMAFMQDVNLSTMIYAGTINEWKGIPKGESWHEGCPVEFVTCINGSCELDEQPDDIVYSADGKILMKCPNNYDQSVSVTDGTEIINRGSFMGCIISELTLPASIAEIQKDAFAYCKNLNEITFNGTKEQWGYIVKQNGYNKDSALLTIHCTDGDVMIYEIIYNEDETVLLSCPQQIGGTLTIKDTVKEIGEYAFDGCYKLKGVILPDGLEIIGEGAFSNCESLESINIPNSVISIGEDAFYGCESLETINYNGTSSEWELIEKGSSWKSNSSIVYIQCTDKLLFLGTIVHYRSTDGQKCQESEWGYDGMKVISNEYDSENGGILIVNDKLQIFDGGFPFNDKSNMLSIEIPDSVTSIGYNAFAQCSGLTSIDIPDSVTSIEQGAFAQCSGLTSIDIPDSVTSIGSGAFAQCSGLTSIDIPDSVTSIGENVFSSCSSLTSINIPNSVTSIGSGAFSNCSSLTSINIPNSVANIGSWAFGNCSNLTSITIPDSVTSIRDNVFSSCSSLTSITIPDSVTSIGNSAFGNCSSLTSITIPDKVTSISAGTFYGCSNLTSINIPNTVTSIRDSAFQSCSSLANINIPNSVANIGSYAFNGCSSLTSINIPNSVTSIGSIIFNGCSSLTSITFLNTTPPSIQANTFWGVPISWPIYVPASSVDAYKSAQYWSDRASQIQPIPVE</sequence>
<dbReference type="PANTHER" id="PTHR45661">
    <property type="entry name" value="SURFACE ANTIGEN"/>
    <property type="match status" value="1"/>
</dbReference>
<evidence type="ECO:0008006" key="3">
    <source>
        <dbReference type="Google" id="ProtNLM"/>
    </source>
</evidence>
<accession>A0ABZ0Z6K0</accession>
<reference evidence="1 2" key="1">
    <citation type="submission" date="2023-11" db="EMBL/GenBank/DDBJ databases">
        <authorList>
            <person name="Cook R."/>
            <person name="Crisci M."/>
            <person name="Pye H."/>
            <person name="Adriaenssens E."/>
            <person name="Santini J."/>
        </authorList>
    </citation>
    <scope>NUCLEOTIDE SEQUENCE [LARGE SCALE GENOMIC DNA]</scope>
    <source>
        <strain evidence="1">Lak_Megaphage_Sonny</strain>
    </source>
</reference>
<dbReference type="Proteomes" id="UP001358193">
    <property type="component" value="Segment"/>
</dbReference>
<evidence type="ECO:0000313" key="2">
    <source>
        <dbReference type="Proteomes" id="UP001358193"/>
    </source>
</evidence>
<dbReference type="PANTHER" id="PTHR45661:SF3">
    <property type="entry name" value="IG-LIKE DOMAIN-CONTAINING PROTEIN"/>
    <property type="match status" value="1"/>
</dbReference>
<dbReference type="EMBL" id="OR769223">
    <property type="protein sequence ID" value="WQJ53745.1"/>
    <property type="molecule type" value="Genomic_DNA"/>
</dbReference>
<dbReference type="Pfam" id="PF13306">
    <property type="entry name" value="LRR_5"/>
    <property type="match status" value="4"/>
</dbReference>
<dbReference type="SUPFAM" id="SSF52058">
    <property type="entry name" value="L domain-like"/>
    <property type="match status" value="2"/>
</dbReference>
<name>A0ABZ0Z6K0_9CAUD</name>
<dbReference type="Gene3D" id="3.80.10.10">
    <property type="entry name" value="Ribonuclease Inhibitor"/>
    <property type="match status" value="5"/>
</dbReference>
<keyword evidence="2" id="KW-1185">Reference proteome</keyword>
<protein>
    <recommendedName>
        <fullName evidence="3">Leucine-rich repeat domain-containing protein</fullName>
    </recommendedName>
</protein>
<evidence type="ECO:0000313" key="1">
    <source>
        <dbReference type="EMBL" id="WQJ53745.1"/>
    </source>
</evidence>
<dbReference type="InterPro" id="IPR026906">
    <property type="entry name" value="LRR_5"/>
</dbReference>
<dbReference type="InterPro" id="IPR032675">
    <property type="entry name" value="LRR_dom_sf"/>
</dbReference>
<organism evidence="1 2">
    <name type="scientific">phage Lak_Megaphage_Sonny</name>
    <dbReference type="NCBI Taxonomy" id="3109229"/>
    <lineage>
        <taxon>Viruses</taxon>
        <taxon>Duplodnaviria</taxon>
        <taxon>Heunggongvirae</taxon>
        <taxon>Uroviricota</taxon>
        <taxon>Caudoviricetes</taxon>
        <taxon>Caudoviricetes code 15 clade</taxon>
    </lineage>
</organism>
<dbReference type="InterPro" id="IPR053139">
    <property type="entry name" value="Surface_bspA-like"/>
</dbReference>
<dbReference type="Gene3D" id="3.40.50.12480">
    <property type="match status" value="1"/>
</dbReference>
<proteinExistence type="predicted"/>